<dbReference type="OrthoDB" id="7358785at2"/>
<name>A0A242A6R9_9ENTE</name>
<organism evidence="4 5">
    <name type="scientific">Candidatus Enterococcus testudinis</name>
    <dbReference type="NCBI Taxonomy" id="1834191"/>
    <lineage>
        <taxon>Bacteria</taxon>
        <taxon>Bacillati</taxon>
        <taxon>Bacillota</taxon>
        <taxon>Bacilli</taxon>
        <taxon>Lactobacillales</taxon>
        <taxon>Enterococcaceae</taxon>
        <taxon>Enterococcus</taxon>
    </lineage>
</organism>
<gene>
    <name evidence="4" type="ORF">A5886_001816</name>
</gene>
<evidence type="ECO:0000313" key="4">
    <source>
        <dbReference type="EMBL" id="OTN76737.1"/>
    </source>
</evidence>
<proteinExistence type="predicted"/>
<sequence>MARKRDPKRDKAFELFKKSNGTVTNREIAKQLDVPEKTISAWKSRDKWNAVLQKDECSTANDDCSTTNKGGAPTGNQNAKGNRGNSRASPPPRNKNALKTGEYETIFEDFLSDEEREIYSDLSEDPFSVLSEEIKLLKIRQRRMMQRIKSAEENLGEEEIERLQQLRKVKEPTVIDGKVVTVKREALRDVQITRKQFRKIDNILAIEEALTRISNQLTKSIKQLNELSLSNGRVSLMEVQKQKMVFETEILEHKASKLVLKQGEQSKVQGLIDIGQALIGPIEEDEEVDSDESVEIID</sequence>
<accession>A0A242A6R9</accession>
<comment type="caution">
    <text evidence="4">The sequence shown here is derived from an EMBL/GenBank/DDBJ whole genome shotgun (WGS) entry which is preliminary data.</text>
</comment>
<dbReference type="AlphaFoldDB" id="A0A242A6R9"/>
<keyword evidence="1" id="KW-0175">Coiled coil</keyword>
<evidence type="ECO:0000259" key="3">
    <source>
        <dbReference type="Pfam" id="PF10668"/>
    </source>
</evidence>
<dbReference type="STRING" id="1834191.A5886_001816"/>
<dbReference type="Proteomes" id="UP000195043">
    <property type="component" value="Unassembled WGS sequence"/>
</dbReference>
<evidence type="ECO:0000313" key="5">
    <source>
        <dbReference type="Proteomes" id="UP000195043"/>
    </source>
</evidence>
<reference evidence="4 5" key="1">
    <citation type="submission" date="2017-05" db="EMBL/GenBank/DDBJ databases">
        <title>The Genome Sequence of Enterococcus sp. 8G7_MSG3316.</title>
        <authorList>
            <consortium name="The Broad Institute Genomics Platform"/>
            <consortium name="The Broad Institute Genomic Center for Infectious Diseases"/>
            <person name="Earl A."/>
            <person name="Manson A."/>
            <person name="Schwartman J."/>
            <person name="Gilmore M."/>
            <person name="Abouelleil A."/>
            <person name="Cao P."/>
            <person name="Chapman S."/>
            <person name="Cusick C."/>
            <person name="Shea T."/>
            <person name="Young S."/>
            <person name="Neafsey D."/>
            <person name="Nusbaum C."/>
            <person name="Birren B."/>
        </authorList>
    </citation>
    <scope>NUCLEOTIDE SEQUENCE [LARGE SCALE GENOMIC DNA]</scope>
    <source>
        <strain evidence="4 5">8G7_MSG3316</strain>
    </source>
</reference>
<dbReference type="InterPro" id="IPR018925">
    <property type="entry name" value="XtmA-like_N"/>
</dbReference>
<dbReference type="NCBIfam" id="NF040601">
    <property type="entry name" value="TerS_not_xtmA"/>
    <property type="match status" value="1"/>
</dbReference>
<feature type="coiled-coil region" evidence="1">
    <location>
        <begin position="134"/>
        <end position="168"/>
    </location>
</feature>
<feature type="compositionally biased region" description="Polar residues" evidence="2">
    <location>
        <begin position="58"/>
        <end position="88"/>
    </location>
</feature>
<feature type="region of interest" description="Disordered" evidence="2">
    <location>
        <begin position="56"/>
        <end position="100"/>
    </location>
</feature>
<keyword evidence="5" id="KW-1185">Reference proteome</keyword>
<evidence type="ECO:0000256" key="1">
    <source>
        <dbReference type="SAM" id="Coils"/>
    </source>
</evidence>
<dbReference type="Pfam" id="PF10668">
    <property type="entry name" value="Phage_terminase"/>
    <property type="match status" value="1"/>
</dbReference>
<feature type="domain" description="PBSX phage terminase small subunit-like N-terminal" evidence="3">
    <location>
        <begin position="1"/>
        <end position="58"/>
    </location>
</feature>
<evidence type="ECO:0000256" key="2">
    <source>
        <dbReference type="SAM" id="MobiDB-lite"/>
    </source>
</evidence>
<dbReference type="RefSeq" id="WP_086274706.1">
    <property type="nucleotide sequence ID" value="NZ_NGKU01000001.1"/>
</dbReference>
<protein>
    <recommendedName>
        <fullName evidence="3">PBSX phage terminase small subunit-like N-terminal domain-containing protein</fullName>
    </recommendedName>
</protein>
<dbReference type="EMBL" id="NGKU01000001">
    <property type="protein sequence ID" value="OTN76737.1"/>
    <property type="molecule type" value="Genomic_DNA"/>
</dbReference>